<dbReference type="EMBL" id="ASQP01000473">
    <property type="protein sequence ID" value="OMI34286.1"/>
    <property type="molecule type" value="Genomic_DNA"/>
</dbReference>
<gene>
    <name evidence="1" type="ORF">SPAR_37323</name>
</gene>
<dbReference type="Proteomes" id="UP000186168">
    <property type="component" value="Unassembled WGS sequence"/>
</dbReference>
<dbReference type="InterPro" id="IPR036188">
    <property type="entry name" value="FAD/NAD-bd_sf"/>
</dbReference>
<keyword evidence="2" id="KW-1185">Reference proteome</keyword>
<sequence length="459" mass="48578">MGGGAVVMGGGLAGTLAVAALLGHVDTVTVVERDRYPERPVFRKGVPQGRHLHVFLSGGQRALERLFPGIVAELEAAGAHRMEAPRDVLTRSRNGWHRRLHEGRHAVISCTRPLLDTTVRARVLAEAAGSGTRVEVLQACEAVGLLGDAERVTGVRTRSRDTGRAERDLPADLVVDASGRGSRAPRWLAELGRPAPREEVIDAGIGYTTQMFRPAEPLPMAVVIEARPDLPRGAAWSPVEGGNWLLTLAGMRGHHPPTDGSAVPDFVASLGEPYLRDHLGTCEAVSPPYAYRDTANRRRYYHSAGGVPEGFVAVSDAACTFNPVYGQGMSVAALSGLALRECLADGGPRRPGFAARAQRAVARAGETAWLTAVGADRPYVAGGPATPPGAAERLQTWYFGRLADRATHDPVVGAAFRDVTHLAAPPTRLLSPAVALRTVLLPRRPGPAGIPLRVEGAAG</sequence>
<keyword evidence="1" id="KW-0503">Monooxygenase</keyword>
<dbReference type="STRING" id="67365.GCA_001704635_01568"/>
<evidence type="ECO:0000313" key="1">
    <source>
        <dbReference type="EMBL" id="OMI34286.1"/>
    </source>
</evidence>
<reference evidence="1 2" key="1">
    <citation type="submission" date="2013-05" db="EMBL/GenBank/DDBJ databases">
        <title>Genome sequence of Streptomyces sparsogenes DSM 40356.</title>
        <authorList>
            <person name="Coyne S."/>
            <person name="Seebeck F.P."/>
        </authorList>
    </citation>
    <scope>NUCLEOTIDE SEQUENCE [LARGE SCALE GENOMIC DNA]</scope>
    <source>
        <strain evidence="1 2">DSM 40356</strain>
    </source>
</reference>
<dbReference type="GeneID" id="96746517"/>
<keyword evidence="1" id="KW-0560">Oxidoreductase</keyword>
<protein>
    <submittedName>
        <fullName evidence="1">Putative monooxygenase</fullName>
    </submittedName>
</protein>
<evidence type="ECO:0000313" key="2">
    <source>
        <dbReference type="Proteomes" id="UP000186168"/>
    </source>
</evidence>
<accession>A0A1R1S7I7</accession>
<dbReference type="PANTHER" id="PTHR43422">
    <property type="entry name" value="THIAMINE THIAZOLE SYNTHASE"/>
    <property type="match status" value="1"/>
</dbReference>
<proteinExistence type="predicted"/>
<dbReference type="AlphaFoldDB" id="A0A1R1S7I7"/>
<dbReference type="RefSeq" id="WP_065966440.1">
    <property type="nucleotide sequence ID" value="NZ_ASQP01000473.1"/>
</dbReference>
<dbReference type="PANTHER" id="PTHR43422:SF3">
    <property type="entry name" value="THIAMINE THIAZOLE SYNTHASE"/>
    <property type="match status" value="1"/>
</dbReference>
<dbReference type="GO" id="GO:0004497">
    <property type="term" value="F:monooxygenase activity"/>
    <property type="evidence" value="ECO:0007669"/>
    <property type="project" value="UniProtKB-KW"/>
</dbReference>
<comment type="caution">
    <text evidence="1">The sequence shown here is derived from an EMBL/GenBank/DDBJ whole genome shotgun (WGS) entry which is preliminary data.</text>
</comment>
<dbReference type="Gene3D" id="3.50.50.60">
    <property type="entry name" value="FAD/NAD(P)-binding domain"/>
    <property type="match status" value="1"/>
</dbReference>
<name>A0A1R1S7I7_9ACTN</name>
<organism evidence="1 2">
    <name type="scientific">Streptomyces sparsogenes DSM 40356</name>
    <dbReference type="NCBI Taxonomy" id="1331668"/>
    <lineage>
        <taxon>Bacteria</taxon>
        <taxon>Bacillati</taxon>
        <taxon>Actinomycetota</taxon>
        <taxon>Actinomycetes</taxon>
        <taxon>Kitasatosporales</taxon>
        <taxon>Streptomycetaceae</taxon>
        <taxon>Streptomyces</taxon>
    </lineage>
</organism>
<dbReference type="SUPFAM" id="SSF51905">
    <property type="entry name" value="FAD/NAD(P)-binding domain"/>
    <property type="match status" value="1"/>
</dbReference>